<feature type="transmembrane region" description="Helical" evidence="9">
    <location>
        <begin position="345"/>
        <end position="365"/>
    </location>
</feature>
<sequence length="371" mass="40987">MAHDTTDAQPDLSAIDGLVAEPTAAAGDPQTPGPPAPSVTRAVPPKCPTRTRLYRDGELLDEGFPAEQLSERLRDDPHAVAWLDLYDPDQQDLQIVVDEFGLHPLAVEDAITSHQRAKVDRYRTHLFANMYAVSVDAAAMTITAGEIAVFITARALVTVRKDDFDIDTLIARWDLNADLVDAGNQVSALVYGLIDVVVDGHYHAVEQLDDAVDELQTHLFEAQTDVDVRRRAYELGASLAALRRVVAPMQEVVSRLNRADSHLRDDVLSPYYQDVYDHALRTVESVDAARDRVDRIADTQLNEQAAELNEITKRLAAWAAIIAVPTAVTGFYGQNVPYPGFGRTGGFIASCTIMLGLGALLYWYLRRNRWL</sequence>
<keyword evidence="4" id="KW-1003">Cell membrane</keyword>
<evidence type="ECO:0000256" key="9">
    <source>
        <dbReference type="SAM" id="Phobius"/>
    </source>
</evidence>
<evidence type="ECO:0000256" key="2">
    <source>
        <dbReference type="ARBA" id="ARBA00009765"/>
    </source>
</evidence>
<dbReference type="Proteomes" id="UP001589608">
    <property type="component" value="Unassembled WGS sequence"/>
</dbReference>
<dbReference type="Gene3D" id="3.30.460.20">
    <property type="entry name" value="CorA soluble domain-like"/>
    <property type="match status" value="1"/>
</dbReference>
<organism evidence="10 11">
    <name type="scientific">Dactylosporangium vinaceum</name>
    <dbReference type="NCBI Taxonomy" id="53362"/>
    <lineage>
        <taxon>Bacteria</taxon>
        <taxon>Bacillati</taxon>
        <taxon>Actinomycetota</taxon>
        <taxon>Actinomycetes</taxon>
        <taxon>Micromonosporales</taxon>
        <taxon>Micromonosporaceae</taxon>
        <taxon>Dactylosporangium</taxon>
    </lineage>
</organism>
<dbReference type="InterPro" id="IPR045861">
    <property type="entry name" value="CorA_cytoplasmic_dom"/>
</dbReference>
<keyword evidence="3" id="KW-0813">Transport</keyword>
<dbReference type="PANTHER" id="PTHR46494:SF1">
    <property type="entry name" value="CORA FAMILY METAL ION TRANSPORTER (EUROFUNG)"/>
    <property type="match status" value="1"/>
</dbReference>
<keyword evidence="6 9" id="KW-1133">Transmembrane helix</keyword>
<evidence type="ECO:0000256" key="6">
    <source>
        <dbReference type="ARBA" id="ARBA00022989"/>
    </source>
</evidence>
<gene>
    <name evidence="10" type="ORF">ACFFTR_51150</name>
</gene>
<dbReference type="Gene3D" id="1.20.58.340">
    <property type="entry name" value="Magnesium transport protein CorA, transmembrane region"/>
    <property type="match status" value="2"/>
</dbReference>
<evidence type="ECO:0000256" key="4">
    <source>
        <dbReference type="ARBA" id="ARBA00022475"/>
    </source>
</evidence>
<comment type="similarity">
    <text evidence="2">Belongs to the CorA metal ion transporter (MIT) (TC 1.A.35) family.</text>
</comment>
<evidence type="ECO:0000256" key="3">
    <source>
        <dbReference type="ARBA" id="ARBA00022448"/>
    </source>
</evidence>
<feature type="region of interest" description="Disordered" evidence="8">
    <location>
        <begin position="1"/>
        <end position="45"/>
    </location>
</feature>
<comment type="caution">
    <text evidence="10">The sequence shown here is derived from an EMBL/GenBank/DDBJ whole genome shotgun (WGS) entry which is preliminary data.</text>
</comment>
<accession>A0ABV5MRK0</accession>
<dbReference type="InterPro" id="IPR002523">
    <property type="entry name" value="MgTranspt_CorA/ZnTranspt_ZntB"/>
</dbReference>
<evidence type="ECO:0000256" key="5">
    <source>
        <dbReference type="ARBA" id="ARBA00022692"/>
    </source>
</evidence>
<dbReference type="PANTHER" id="PTHR46494">
    <property type="entry name" value="CORA FAMILY METAL ION TRANSPORTER (EUROFUNG)"/>
    <property type="match status" value="1"/>
</dbReference>
<reference evidence="10 11" key="1">
    <citation type="submission" date="2024-09" db="EMBL/GenBank/DDBJ databases">
        <authorList>
            <person name="Sun Q."/>
            <person name="Mori K."/>
        </authorList>
    </citation>
    <scope>NUCLEOTIDE SEQUENCE [LARGE SCALE GENOMIC DNA]</scope>
    <source>
        <strain evidence="10 11">JCM 3307</strain>
    </source>
</reference>
<keyword evidence="7 9" id="KW-0472">Membrane</keyword>
<dbReference type="CDD" id="cd12822">
    <property type="entry name" value="TmCorA-like"/>
    <property type="match status" value="1"/>
</dbReference>
<dbReference type="InterPro" id="IPR045863">
    <property type="entry name" value="CorA_TM1_TM2"/>
</dbReference>
<evidence type="ECO:0000256" key="8">
    <source>
        <dbReference type="SAM" id="MobiDB-lite"/>
    </source>
</evidence>
<evidence type="ECO:0000313" key="10">
    <source>
        <dbReference type="EMBL" id="MFB9451476.1"/>
    </source>
</evidence>
<proteinExistence type="inferred from homology"/>
<dbReference type="SUPFAM" id="SSF144083">
    <property type="entry name" value="Magnesium transport protein CorA, transmembrane region"/>
    <property type="match status" value="1"/>
</dbReference>
<name>A0ABV5MRK0_9ACTN</name>
<dbReference type="Pfam" id="PF01544">
    <property type="entry name" value="CorA"/>
    <property type="match status" value="1"/>
</dbReference>
<keyword evidence="11" id="KW-1185">Reference proteome</keyword>
<dbReference type="RefSeq" id="WP_223104287.1">
    <property type="nucleotide sequence ID" value="NZ_CP061913.1"/>
</dbReference>
<evidence type="ECO:0000313" key="11">
    <source>
        <dbReference type="Proteomes" id="UP001589608"/>
    </source>
</evidence>
<comment type="subcellular location">
    <subcellularLocation>
        <location evidence="1">Cell membrane</location>
        <topology evidence="1">Multi-pass membrane protein</topology>
    </subcellularLocation>
</comment>
<evidence type="ECO:0000256" key="7">
    <source>
        <dbReference type="ARBA" id="ARBA00023136"/>
    </source>
</evidence>
<keyword evidence="5 9" id="KW-0812">Transmembrane</keyword>
<protein>
    <submittedName>
        <fullName evidence="10">Magnesium transporter CorA family protein</fullName>
    </submittedName>
</protein>
<evidence type="ECO:0000256" key="1">
    <source>
        <dbReference type="ARBA" id="ARBA00004651"/>
    </source>
</evidence>
<dbReference type="EMBL" id="JBHMCA010000090">
    <property type="protein sequence ID" value="MFB9451476.1"/>
    <property type="molecule type" value="Genomic_DNA"/>
</dbReference>
<dbReference type="SUPFAM" id="SSF143865">
    <property type="entry name" value="CorA soluble domain-like"/>
    <property type="match status" value="1"/>
</dbReference>
<feature type="transmembrane region" description="Helical" evidence="9">
    <location>
        <begin position="315"/>
        <end position="333"/>
    </location>
</feature>